<name>A0A844SKP0_9BRAD</name>
<sequence length="354" mass="38034">MTPTFQFEPFPKSLYKAQTLLSGFDPTRPESYVDMLDFRIFREFQAAGGAATGDYLVAMSRALHDNGITQHLADAVAGKHIVGIMGGHSAARGDADYVAAAQLSAALTAEGYLVASGGGPGVMEAVHLGAACVDEKQLHDVLARISAKDVPPSIPANATSVVSPDGTTVDRAIAEALGKYLAPAANIRKQLGKGGGLGIPTWMYGFEPFTPFADLIAKYFQNSVREDGLLALATHGVIYMRGSAGTMQEVFQDAAQNYYHSFPIGQGQFSPMVFFGKFWTDDIPVGPVMDALFHKPSPADPKAPIPKSWAEYSKWVKFLDSVDQTVAHIKSFPGQPESRMLARVRHSRSALVRA</sequence>
<evidence type="ECO:0000313" key="2">
    <source>
        <dbReference type="Proteomes" id="UP000436468"/>
    </source>
</evidence>
<dbReference type="SUPFAM" id="SSF102405">
    <property type="entry name" value="MCP/YpsA-like"/>
    <property type="match status" value="1"/>
</dbReference>
<protein>
    <recommendedName>
        <fullName evidence="3">Rossmann fold nucleotide-binding protein</fullName>
    </recommendedName>
</protein>
<gene>
    <name evidence="1" type="ORF">GPL21_13110</name>
</gene>
<evidence type="ECO:0008006" key="3">
    <source>
        <dbReference type="Google" id="ProtNLM"/>
    </source>
</evidence>
<dbReference type="AlphaFoldDB" id="A0A844SKP0"/>
<dbReference type="PANTHER" id="PTHR43393">
    <property type="entry name" value="CYTOKININ RIBOSIDE 5'-MONOPHOSPHATE PHOSPHORIBOHYDROLASE"/>
    <property type="match status" value="1"/>
</dbReference>
<keyword evidence="2" id="KW-1185">Reference proteome</keyword>
<dbReference type="EMBL" id="WQNF01000007">
    <property type="protein sequence ID" value="MVT66045.1"/>
    <property type="molecule type" value="Genomic_DNA"/>
</dbReference>
<proteinExistence type="predicted"/>
<dbReference type="RefSeq" id="WP_157343556.1">
    <property type="nucleotide sequence ID" value="NZ_WQNF01000007.1"/>
</dbReference>
<dbReference type="PANTHER" id="PTHR43393:SF3">
    <property type="entry name" value="LYSINE DECARBOXYLASE-LIKE PROTEIN"/>
    <property type="match status" value="1"/>
</dbReference>
<dbReference type="Proteomes" id="UP000436468">
    <property type="component" value="Unassembled WGS sequence"/>
</dbReference>
<organism evidence="1 2">
    <name type="scientific">Bradyrhizobium pachyrhizi</name>
    <dbReference type="NCBI Taxonomy" id="280333"/>
    <lineage>
        <taxon>Bacteria</taxon>
        <taxon>Pseudomonadati</taxon>
        <taxon>Pseudomonadota</taxon>
        <taxon>Alphaproteobacteria</taxon>
        <taxon>Hyphomicrobiales</taxon>
        <taxon>Nitrobacteraceae</taxon>
        <taxon>Bradyrhizobium</taxon>
    </lineage>
</organism>
<dbReference type="Gene3D" id="3.40.50.450">
    <property type="match status" value="1"/>
</dbReference>
<dbReference type="InterPro" id="IPR052341">
    <property type="entry name" value="LOG_family_nucleotidases"/>
</dbReference>
<dbReference type="GO" id="GO:0005829">
    <property type="term" value="C:cytosol"/>
    <property type="evidence" value="ECO:0007669"/>
    <property type="project" value="TreeGrafter"/>
</dbReference>
<reference evidence="1 2" key="1">
    <citation type="submission" date="2019-12" db="EMBL/GenBank/DDBJ databases">
        <title>Draft genome sequences Bradyrhizobium cajani AMBPC1010, Bradyrhizobium pachyrhizi AMBPC1040 and Bradyrhizobium yuanmingense ALSPC3051, three plant growth promoting strains isolated from nodules of Cajanus cajan L. in Dominican Republic.</title>
        <authorList>
            <person name="Flores-Felix J.D."/>
            <person name="Araujo J."/>
            <person name="Diaz-Alcantara C."/>
            <person name="Gonzalez-Andres F."/>
            <person name="Velazquez E."/>
        </authorList>
    </citation>
    <scope>NUCLEOTIDE SEQUENCE [LARGE SCALE GENOMIC DNA]</scope>
    <source>
        <strain evidence="1 2">1040</strain>
    </source>
</reference>
<comment type="caution">
    <text evidence="1">The sequence shown here is derived from an EMBL/GenBank/DDBJ whole genome shotgun (WGS) entry which is preliminary data.</text>
</comment>
<accession>A0A844SKP0</accession>
<evidence type="ECO:0000313" key="1">
    <source>
        <dbReference type="EMBL" id="MVT66045.1"/>
    </source>
</evidence>